<comment type="caution">
    <text evidence="4">The sequence shown here is derived from an EMBL/GenBank/DDBJ whole genome shotgun (WGS) entry which is preliminary data.</text>
</comment>
<evidence type="ECO:0000259" key="3">
    <source>
        <dbReference type="PROSITE" id="PS51898"/>
    </source>
</evidence>
<reference evidence="4" key="1">
    <citation type="journal article" date="2015" name="Nature">
        <title>Complex archaea that bridge the gap between prokaryotes and eukaryotes.</title>
        <authorList>
            <person name="Spang A."/>
            <person name="Saw J.H."/>
            <person name="Jorgensen S.L."/>
            <person name="Zaremba-Niedzwiedzka K."/>
            <person name="Martijn J."/>
            <person name="Lind A.E."/>
            <person name="van Eijk R."/>
            <person name="Schleper C."/>
            <person name="Guy L."/>
            <person name="Ettema T.J."/>
        </authorList>
    </citation>
    <scope>NUCLEOTIDE SEQUENCE</scope>
</reference>
<dbReference type="GO" id="GO:0015074">
    <property type="term" value="P:DNA integration"/>
    <property type="evidence" value="ECO:0007669"/>
    <property type="project" value="InterPro"/>
</dbReference>
<gene>
    <name evidence="4" type="ORF">LCGC14_1148350</name>
</gene>
<dbReference type="PROSITE" id="PS51898">
    <property type="entry name" value="TYR_RECOMBINASE"/>
    <property type="match status" value="1"/>
</dbReference>
<dbReference type="InterPro" id="IPR013762">
    <property type="entry name" value="Integrase-like_cat_sf"/>
</dbReference>
<dbReference type="InterPro" id="IPR002104">
    <property type="entry name" value="Integrase_catalytic"/>
</dbReference>
<dbReference type="GO" id="GO:0003677">
    <property type="term" value="F:DNA binding"/>
    <property type="evidence" value="ECO:0007669"/>
    <property type="project" value="UniProtKB-KW"/>
</dbReference>
<dbReference type="PANTHER" id="PTHR30349:SF41">
    <property type="entry name" value="INTEGRASE_RECOMBINASE PROTEIN MJ0367-RELATED"/>
    <property type="match status" value="1"/>
</dbReference>
<accession>A0A0F9M192</accession>
<dbReference type="PANTHER" id="PTHR30349">
    <property type="entry name" value="PHAGE INTEGRASE-RELATED"/>
    <property type="match status" value="1"/>
</dbReference>
<dbReference type="AlphaFoldDB" id="A0A0F9M192"/>
<dbReference type="InterPro" id="IPR050090">
    <property type="entry name" value="Tyrosine_recombinase_XerCD"/>
</dbReference>
<proteinExistence type="predicted"/>
<dbReference type="SUPFAM" id="SSF56349">
    <property type="entry name" value="DNA breaking-rejoining enzymes"/>
    <property type="match status" value="1"/>
</dbReference>
<dbReference type="InterPro" id="IPR011010">
    <property type="entry name" value="DNA_brk_join_enz"/>
</dbReference>
<dbReference type="EMBL" id="LAZR01005500">
    <property type="protein sequence ID" value="KKM99403.1"/>
    <property type="molecule type" value="Genomic_DNA"/>
</dbReference>
<evidence type="ECO:0000313" key="4">
    <source>
        <dbReference type="EMBL" id="KKM99403.1"/>
    </source>
</evidence>
<dbReference type="Pfam" id="PF00589">
    <property type="entry name" value="Phage_integrase"/>
    <property type="match status" value="1"/>
</dbReference>
<sequence>MNIGLDKFANWLTNKGLKDRTVENYLYYFNKFTSDVFNQETISLFLSKKENRNTVARGFLLNFKRFLIVNCQELGVEHLKADIASVELPQITGRKRERIVRPISKEDIHRLEGVLETEKLKLQLLISFYCGLRLGGLLKIKVVSFDWDKWKKNPSKMGELRVFEKGDKEGIALVPPEIMERVASFIHSSGFKSVDAYLFVKPRRENQKVKDLARTWQNKLAKGGIDCGITQIGSDGKPIKETVVHPHRLRHSYASHLLNVMGMNLKEVQELLRHSDISSTQIYTHTDKEKSKKKLEGLYSS</sequence>
<protein>
    <recommendedName>
        <fullName evidence="3">Tyr recombinase domain-containing protein</fullName>
    </recommendedName>
</protein>
<keyword evidence="1" id="KW-0238">DNA-binding</keyword>
<evidence type="ECO:0000256" key="2">
    <source>
        <dbReference type="ARBA" id="ARBA00023172"/>
    </source>
</evidence>
<keyword evidence="2" id="KW-0233">DNA recombination</keyword>
<dbReference type="Gene3D" id="1.10.443.10">
    <property type="entry name" value="Intergrase catalytic core"/>
    <property type="match status" value="1"/>
</dbReference>
<dbReference type="GO" id="GO:0006310">
    <property type="term" value="P:DNA recombination"/>
    <property type="evidence" value="ECO:0007669"/>
    <property type="project" value="UniProtKB-KW"/>
</dbReference>
<feature type="domain" description="Tyr recombinase" evidence="3">
    <location>
        <begin position="98"/>
        <end position="296"/>
    </location>
</feature>
<evidence type="ECO:0000256" key="1">
    <source>
        <dbReference type="ARBA" id="ARBA00023125"/>
    </source>
</evidence>
<name>A0A0F9M192_9ZZZZ</name>
<organism evidence="4">
    <name type="scientific">marine sediment metagenome</name>
    <dbReference type="NCBI Taxonomy" id="412755"/>
    <lineage>
        <taxon>unclassified sequences</taxon>
        <taxon>metagenomes</taxon>
        <taxon>ecological metagenomes</taxon>
    </lineage>
</organism>